<accession>S4XIY1</accession>
<dbReference type="RefSeq" id="WP_020442065.1">
    <property type="nucleotide sequence ID" value="NC_021663.1"/>
</dbReference>
<sequence>MPQNPFLTSGPTVPVPATGPGRSTVALAVVLTLAVVGLLTLSGIVFWKRDVLFGSDNTTAAATSEPTGDAASFAESTGGSGSSGDATADDDAAAPASSSTRLVLNTGGDADYINISSLQKWVDDVNNGDLDALTRKCWTFPASYIKEFYLGHTDRVAAVLAQTPGGAQTGIGWGDFSGGDSVFVTWAEGNSSYACPRIDLDGVDPLIDDRIAHNVKRLILRAQGNPINPTDTPENYPGLICDRVVGETNTDVHNLDQADPNDIDITNSNYTDHLDSWTGRSGDVSLSGKSSFGTPCVMESN</sequence>
<dbReference type="HOGENOM" id="CLU_923524_0_0_11"/>
<dbReference type="AlphaFoldDB" id="S4XIY1"/>
<feature type="transmembrane region" description="Helical" evidence="2">
    <location>
        <begin position="25"/>
        <end position="47"/>
    </location>
</feature>
<evidence type="ECO:0000313" key="4">
    <source>
        <dbReference type="Proteomes" id="UP000014809"/>
    </source>
</evidence>
<reference evidence="3 4" key="1">
    <citation type="submission" date="2012-06" db="EMBL/GenBank/DDBJ databases">
        <title>Complete genome sequence of Corynebacterium terpenotabidum Y-11 (=DSM 44721).</title>
        <authorList>
            <person name="Ruckert C."/>
            <person name="Albersmeier A."/>
            <person name="Al-Dilaimi A."/>
            <person name="Szczepanowski R."/>
            <person name="Kalinowski J."/>
        </authorList>
    </citation>
    <scope>NUCLEOTIDE SEQUENCE [LARGE SCALE GENOMIC DNA]</scope>
    <source>
        <strain evidence="3 4">Y-11</strain>
    </source>
</reference>
<keyword evidence="4" id="KW-1185">Reference proteome</keyword>
<evidence type="ECO:0000256" key="2">
    <source>
        <dbReference type="SAM" id="Phobius"/>
    </source>
</evidence>
<dbReference type="KEGG" id="cter:A606_10380"/>
<gene>
    <name evidence="3" type="ORF">A606_10380</name>
</gene>
<dbReference type="EMBL" id="CP003696">
    <property type="protein sequence ID" value="AGP31715.1"/>
    <property type="molecule type" value="Genomic_DNA"/>
</dbReference>
<keyword evidence="2" id="KW-0812">Transmembrane</keyword>
<evidence type="ECO:0000313" key="3">
    <source>
        <dbReference type="EMBL" id="AGP31715.1"/>
    </source>
</evidence>
<keyword evidence="2" id="KW-1133">Transmembrane helix</keyword>
<organism evidence="3 4">
    <name type="scientific">Corynebacterium terpenotabidum Y-11</name>
    <dbReference type="NCBI Taxonomy" id="1200352"/>
    <lineage>
        <taxon>Bacteria</taxon>
        <taxon>Bacillati</taxon>
        <taxon>Actinomycetota</taxon>
        <taxon>Actinomycetes</taxon>
        <taxon>Mycobacteriales</taxon>
        <taxon>Corynebacteriaceae</taxon>
        <taxon>Corynebacterium</taxon>
    </lineage>
</organism>
<dbReference type="eggNOG" id="ENOG502ZEG4">
    <property type="taxonomic scope" value="Bacteria"/>
</dbReference>
<dbReference type="PATRIC" id="fig|1200352.3.peg.2117"/>
<keyword evidence="2" id="KW-0472">Membrane</keyword>
<name>S4XIY1_9CORY</name>
<feature type="region of interest" description="Disordered" evidence="1">
    <location>
        <begin position="60"/>
        <end position="93"/>
    </location>
</feature>
<protein>
    <submittedName>
        <fullName evidence="3">Uncharacterized protein</fullName>
    </submittedName>
</protein>
<dbReference type="Proteomes" id="UP000014809">
    <property type="component" value="Chromosome"/>
</dbReference>
<proteinExistence type="predicted"/>
<dbReference type="OrthoDB" id="4549851at2"/>
<evidence type="ECO:0000256" key="1">
    <source>
        <dbReference type="SAM" id="MobiDB-lite"/>
    </source>
</evidence>